<keyword evidence="4" id="KW-1133">Transmembrane helix</keyword>
<evidence type="ECO:0000256" key="3">
    <source>
        <dbReference type="ARBA" id="ARBA00022833"/>
    </source>
</evidence>
<feature type="transmembrane region" description="Helical" evidence="4">
    <location>
        <begin position="124"/>
        <end position="148"/>
    </location>
</feature>
<keyword evidence="4" id="KW-0472">Membrane</keyword>
<dbReference type="Proteomes" id="UP000008827">
    <property type="component" value="Chromosome 18"/>
</dbReference>
<dbReference type="GO" id="GO:0008270">
    <property type="term" value="F:zinc ion binding"/>
    <property type="evidence" value="ECO:0007669"/>
    <property type="project" value="UniProtKB-KW"/>
</dbReference>
<evidence type="ECO:0000256" key="1">
    <source>
        <dbReference type="ARBA" id="ARBA00022723"/>
    </source>
</evidence>
<proteinExistence type="predicted"/>
<protein>
    <submittedName>
        <fullName evidence="5 6">Uncharacterized protein</fullName>
    </submittedName>
</protein>
<evidence type="ECO:0000313" key="5">
    <source>
        <dbReference type="EMBL" id="KRG98288.1"/>
    </source>
</evidence>
<reference evidence="6" key="2">
    <citation type="submission" date="2018-02" db="UniProtKB">
        <authorList>
            <consortium name="EnsemblPlants"/>
        </authorList>
    </citation>
    <scope>IDENTIFICATION</scope>
    <source>
        <strain evidence="6">Williams 82</strain>
    </source>
</reference>
<keyword evidence="2" id="KW-0863">Zinc-finger</keyword>
<sequence length="159" mass="18205">MNLQNVESVSDEERFDVNVSYEQRWIIYLTGSGVVPVLVLLALKIFKMFQTNGEEREEFQQVQLILEQAPLLPSKDDVLPSWGSSDESLSNEEEDLTMWLALQGILLWKESHQGKGRLAMTSSICMPFALMLKGIASFSHVVIGWHAFHLELVTHYFYI</sequence>
<evidence type="ECO:0000256" key="2">
    <source>
        <dbReference type="ARBA" id="ARBA00022771"/>
    </source>
</evidence>
<reference evidence="5 6" key="1">
    <citation type="journal article" date="2010" name="Nature">
        <title>Genome sequence of the palaeopolyploid soybean.</title>
        <authorList>
            <person name="Schmutz J."/>
            <person name="Cannon S.B."/>
            <person name="Schlueter J."/>
            <person name="Ma J."/>
            <person name="Mitros T."/>
            <person name="Nelson W."/>
            <person name="Hyten D.L."/>
            <person name="Song Q."/>
            <person name="Thelen J.J."/>
            <person name="Cheng J."/>
            <person name="Xu D."/>
            <person name="Hellsten U."/>
            <person name="May G.D."/>
            <person name="Yu Y."/>
            <person name="Sakurai T."/>
            <person name="Umezawa T."/>
            <person name="Bhattacharyya M.K."/>
            <person name="Sandhu D."/>
            <person name="Valliyodan B."/>
            <person name="Lindquist E."/>
            <person name="Peto M."/>
            <person name="Grant D."/>
            <person name="Shu S."/>
            <person name="Goodstein D."/>
            <person name="Barry K."/>
            <person name="Futrell-Griggs M."/>
            <person name="Abernathy B."/>
            <person name="Du J."/>
            <person name="Tian Z."/>
            <person name="Zhu L."/>
            <person name="Gill N."/>
            <person name="Joshi T."/>
            <person name="Libault M."/>
            <person name="Sethuraman A."/>
            <person name="Zhang X.-C."/>
            <person name="Shinozaki K."/>
            <person name="Nguyen H.T."/>
            <person name="Wing R.A."/>
            <person name="Cregan P."/>
            <person name="Specht J."/>
            <person name="Grimwood J."/>
            <person name="Rokhsar D."/>
            <person name="Stacey G."/>
            <person name="Shoemaker R.C."/>
            <person name="Jackson S.A."/>
        </authorList>
    </citation>
    <scope>NUCLEOTIDE SEQUENCE [LARGE SCALE GENOMIC DNA]</scope>
    <source>
        <strain evidence="6">cv. Williams 82</strain>
        <tissue evidence="5">Callus</tissue>
    </source>
</reference>
<evidence type="ECO:0000256" key="4">
    <source>
        <dbReference type="SAM" id="Phobius"/>
    </source>
</evidence>
<name>A0A0R0EWX1_SOYBN</name>
<reference evidence="5" key="3">
    <citation type="submission" date="2018-07" db="EMBL/GenBank/DDBJ databases">
        <title>WGS assembly of Glycine max.</title>
        <authorList>
            <person name="Schmutz J."/>
            <person name="Cannon S."/>
            <person name="Schlueter J."/>
            <person name="Ma J."/>
            <person name="Mitros T."/>
            <person name="Nelson W."/>
            <person name="Hyten D."/>
            <person name="Song Q."/>
            <person name="Thelen J."/>
            <person name="Cheng J."/>
            <person name="Xu D."/>
            <person name="Hellsten U."/>
            <person name="May G."/>
            <person name="Yu Y."/>
            <person name="Sakurai T."/>
            <person name="Umezawa T."/>
            <person name="Bhattacharyya M."/>
            <person name="Sandhu D."/>
            <person name="Valliyodan B."/>
            <person name="Lindquist E."/>
            <person name="Peto M."/>
            <person name="Grant D."/>
            <person name="Shu S."/>
            <person name="Goodstein D."/>
            <person name="Barry K."/>
            <person name="Futrell-Griggs M."/>
            <person name="Abernathy B."/>
            <person name="Du J."/>
            <person name="Tian Z."/>
            <person name="Zhu L."/>
            <person name="Gill N."/>
            <person name="Joshi T."/>
            <person name="Libault M."/>
            <person name="Sethuraman A."/>
            <person name="Zhang X."/>
            <person name="Shinozaki K."/>
            <person name="Nguyen H."/>
            <person name="Wing R."/>
            <person name="Cregan P."/>
            <person name="Specht J."/>
            <person name="Grimwood J."/>
            <person name="Rokhsar D."/>
            <person name="Stacey G."/>
            <person name="Shoemaker R."/>
            <person name="Jackson S."/>
        </authorList>
    </citation>
    <scope>NUCLEOTIDE SEQUENCE</scope>
    <source>
        <tissue evidence="5">Callus</tissue>
    </source>
</reference>
<evidence type="ECO:0000313" key="7">
    <source>
        <dbReference type="Proteomes" id="UP000008827"/>
    </source>
</evidence>
<dbReference type="EnsemblPlants" id="KRG98288">
    <property type="protein sequence ID" value="KRG98288"/>
    <property type="gene ID" value="GLYMA_18G062700"/>
</dbReference>
<evidence type="ECO:0000313" key="6">
    <source>
        <dbReference type="EnsemblPlants" id="KRG98288"/>
    </source>
</evidence>
<dbReference type="PANTHER" id="PTHR46858:SF11">
    <property type="entry name" value="LIGASE, PUTATIVE-RELATED"/>
    <property type="match status" value="1"/>
</dbReference>
<keyword evidence="4" id="KW-0812">Transmembrane</keyword>
<dbReference type="InParanoid" id="A0A0R0EWX1"/>
<dbReference type="Gramene" id="KRG98288">
    <property type="protein sequence ID" value="KRG98288"/>
    <property type="gene ID" value="GLYMA_18G062700"/>
</dbReference>
<dbReference type="PaxDb" id="3847-GLYMA18G07020.1"/>
<keyword evidence="3" id="KW-0862">Zinc</keyword>
<keyword evidence="1" id="KW-0479">Metal-binding</keyword>
<organism evidence="5">
    <name type="scientific">Glycine max</name>
    <name type="common">Soybean</name>
    <name type="synonym">Glycine hispida</name>
    <dbReference type="NCBI Taxonomy" id="3847"/>
    <lineage>
        <taxon>Eukaryota</taxon>
        <taxon>Viridiplantae</taxon>
        <taxon>Streptophyta</taxon>
        <taxon>Embryophyta</taxon>
        <taxon>Tracheophyta</taxon>
        <taxon>Spermatophyta</taxon>
        <taxon>Magnoliopsida</taxon>
        <taxon>eudicotyledons</taxon>
        <taxon>Gunneridae</taxon>
        <taxon>Pentapetalae</taxon>
        <taxon>rosids</taxon>
        <taxon>fabids</taxon>
        <taxon>Fabales</taxon>
        <taxon>Fabaceae</taxon>
        <taxon>Papilionoideae</taxon>
        <taxon>50 kb inversion clade</taxon>
        <taxon>NPAAA clade</taxon>
        <taxon>indigoferoid/millettioid clade</taxon>
        <taxon>Phaseoleae</taxon>
        <taxon>Glycine</taxon>
        <taxon>Glycine subgen. Soja</taxon>
    </lineage>
</organism>
<accession>A0A0R0EWX1</accession>
<feature type="transmembrane region" description="Helical" evidence="4">
    <location>
        <begin position="25"/>
        <end position="46"/>
    </location>
</feature>
<dbReference type="EMBL" id="CM000851">
    <property type="protein sequence ID" value="KRG98288.1"/>
    <property type="molecule type" value="Genomic_DNA"/>
</dbReference>
<dbReference type="PANTHER" id="PTHR46858">
    <property type="entry name" value="OS05G0521000 PROTEIN"/>
    <property type="match status" value="1"/>
</dbReference>
<keyword evidence="7" id="KW-1185">Reference proteome</keyword>
<dbReference type="OrthoDB" id="3045089at2759"/>
<gene>
    <name evidence="5" type="ORF">GLYMA_18G062700</name>
</gene>
<dbReference type="AlphaFoldDB" id="A0A0R0EWX1"/>